<reference evidence="7 8" key="1">
    <citation type="submission" date="2024-01" db="EMBL/GenBank/DDBJ databases">
        <authorList>
            <person name="Allen C."/>
            <person name="Tagirdzhanova G."/>
        </authorList>
    </citation>
    <scope>NUCLEOTIDE SEQUENCE [LARGE SCALE GENOMIC DNA]</scope>
</reference>
<keyword evidence="3 5" id="KW-1133">Transmembrane helix</keyword>
<evidence type="ECO:0000256" key="2">
    <source>
        <dbReference type="ARBA" id="ARBA00022692"/>
    </source>
</evidence>
<dbReference type="InterPro" id="IPR020846">
    <property type="entry name" value="MFS_dom"/>
</dbReference>
<evidence type="ECO:0000313" key="8">
    <source>
        <dbReference type="Proteomes" id="UP001642405"/>
    </source>
</evidence>
<keyword evidence="8" id="KW-1185">Reference proteome</keyword>
<feature type="transmembrane region" description="Helical" evidence="5">
    <location>
        <begin position="300"/>
        <end position="316"/>
    </location>
</feature>
<dbReference type="Proteomes" id="UP001642405">
    <property type="component" value="Unassembled WGS sequence"/>
</dbReference>
<evidence type="ECO:0000313" key="7">
    <source>
        <dbReference type="EMBL" id="CAK7217410.1"/>
    </source>
</evidence>
<sequence length="461" mass="49787">MAPSFYSSLKFIVVAGIGLFGDGYLNVSIGLVVPMIGYIYYQDADSTVPTVPADIIKGALSIGMVLSQFVFGLFGDTLGRHVYGKELLVTIFGTLLVILMPWKNFSHTSVVAWLSIFRVVSGIGTGGGLGTMVSAIVYVILLEAFKGAVESNIYNLQWVWRLLFGIGIILSALTVYSRLTMPETKPYEEYVGAESSLQRGHRDLKQQLRDFRDYFAEWKHAKVLFATCSCWFLYDIAFYGISLNQSVILAKIGYGKGATPWETLYNTAIGNIIVCAAGFLPGFYLAMFLPDFLGRVRQQIISSVIVAVLYVIWAGVTNHTSSGGLITLFTFSQFFLCVGPSATTFLIPVEVFPTRVRATAHGLSAGSGKAGAILAAFTFGTVTDHIGLKGVLGLFSGIMALVALLSLLIPETKGRTIGEIESGVLYGDNVRTVAETSASSVVKVRGVEDKKGEAEEQVATV</sequence>
<organism evidence="7 8">
    <name type="scientific">Sporothrix curviconia</name>
    <dbReference type="NCBI Taxonomy" id="1260050"/>
    <lineage>
        <taxon>Eukaryota</taxon>
        <taxon>Fungi</taxon>
        <taxon>Dikarya</taxon>
        <taxon>Ascomycota</taxon>
        <taxon>Pezizomycotina</taxon>
        <taxon>Sordariomycetes</taxon>
        <taxon>Sordariomycetidae</taxon>
        <taxon>Ophiostomatales</taxon>
        <taxon>Ophiostomataceae</taxon>
        <taxon>Sporothrix</taxon>
    </lineage>
</organism>
<gene>
    <name evidence="7" type="ORF">SCUCBS95973_003142</name>
</gene>
<dbReference type="EMBL" id="CAWUHB010000013">
    <property type="protein sequence ID" value="CAK7217410.1"/>
    <property type="molecule type" value="Genomic_DNA"/>
</dbReference>
<dbReference type="Pfam" id="PF00083">
    <property type="entry name" value="Sugar_tr"/>
    <property type="match status" value="1"/>
</dbReference>
<name>A0ABP0BD48_9PEZI</name>
<feature type="transmembrane region" description="Helical" evidence="5">
    <location>
        <begin position="322"/>
        <end position="347"/>
    </location>
</feature>
<feature type="transmembrane region" description="Helical" evidence="5">
    <location>
        <begin position="111"/>
        <end position="141"/>
    </location>
</feature>
<dbReference type="InterPro" id="IPR005828">
    <property type="entry name" value="MFS_sugar_transport-like"/>
</dbReference>
<feature type="transmembrane region" description="Helical" evidence="5">
    <location>
        <begin position="268"/>
        <end position="288"/>
    </location>
</feature>
<feature type="transmembrane region" description="Helical" evidence="5">
    <location>
        <begin position="55"/>
        <end position="75"/>
    </location>
</feature>
<feature type="transmembrane region" description="Helical" evidence="5">
    <location>
        <begin position="12"/>
        <end position="40"/>
    </location>
</feature>
<evidence type="ECO:0000256" key="1">
    <source>
        <dbReference type="ARBA" id="ARBA00004141"/>
    </source>
</evidence>
<accession>A0ABP0BD48</accession>
<evidence type="ECO:0000256" key="4">
    <source>
        <dbReference type="ARBA" id="ARBA00023136"/>
    </source>
</evidence>
<protein>
    <recommendedName>
        <fullName evidence="6">Major facilitator superfamily (MFS) profile domain-containing protein</fullName>
    </recommendedName>
</protein>
<feature type="transmembrane region" description="Helical" evidence="5">
    <location>
        <begin position="386"/>
        <end position="409"/>
    </location>
</feature>
<dbReference type="InterPro" id="IPR036259">
    <property type="entry name" value="MFS_trans_sf"/>
</dbReference>
<dbReference type="SUPFAM" id="SSF103473">
    <property type="entry name" value="MFS general substrate transporter"/>
    <property type="match status" value="1"/>
</dbReference>
<proteinExistence type="predicted"/>
<comment type="caution">
    <text evidence="7">The sequence shown here is derived from an EMBL/GenBank/DDBJ whole genome shotgun (WGS) entry which is preliminary data.</text>
</comment>
<keyword evidence="4 5" id="KW-0472">Membrane</keyword>
<evidence type="ECO:0000256" key="5">
    <source>
        <dbReference type="SAM" id="Phobius"/>
    </source>
</evidence>
<comment type="subcellular location">
    <subcellularLocation>
        <location evidence="1">Membrane</location>
        <topology evidence="1">Multi-pass membrane protein</topology>
    </subcellularLocation>
</comment>
<dbReference type="Gene3D" id="1.20.1250.20">
    <property type="entry name" value="MFS general substrate transporter like domains"/>
    <property type="match status" value="1"/>
</dbReference>
<dbReference type="PROSITE" id="PS50850">
    <property type="entry name" value="MFS"/>
    <property type="match status" value="1"/>
</dbReference>
<feature type="transmembrane region" description="Helical" evidence="5">
    <location>
        <begin position="162"/>
        <end position="179"/>
    </location>
</feature>
<feature type="domain" description="Major facilitator superfamily (MFS) profile" evidence="6">
    <location>
        <begin position="11"/>
        <end position="414"/>
    </location>
</feature>
<evidence type="ECO:0000256" key="3">
    <source>
        <dbReference type="ARBA" id="ARBA00022989"/>
    </source>
</evidence>
<keyword evidence="2 5" id="KW-0812">Transmembrane</keyword>
<dbReference type="PANTHER" id="PTHR24064">
    <property type="entry name" value="SOLUTE CARRIER FAMILY 22 MEMBER"/>
    <property type="match status" value="1"/>
</dbReference>
<evidence type="ECO:0000259" key="6">
    <source>
        <dbReference type="PROSITE" id="PS50850"/>
    </source>
</evidence>
<feature type="transmembrane region" description="Helical" evidence="5">
    <location>
        <begin position="87"/>
        <end position="105"/>
    </location>
</feature>